<protein>
    <submittedName>
        <fullName evidence="2">Uncharacterized protein</fullName>
    </submittedName>
</protein>
<accession>A0A427A9B4</accession>
<feature type="region of interest" description="Disordered" evidence="1">
    <location>
        <begin position="62"/>
        <end position="110"/>
    </location>
</feature>
<dbReference type="Proteomes" id="UP000287651">
    <property type="component" value="Unassembled WGS sequence"/>
</dbReference>
<organism evidence="2 3">
    <name type="scientific">Ensete ventricosum</name>
    <name type="common">Abyssinian banana</name>
    <name type="synonym">Musa ensete</name>
    <dbReference type="NCBI Taxonomy" id="4639"/>
    <lineage>
        <taxon>Eukaryota</taxon>
        <taxon>Viridiplantae</taxon>
        <taxon>Streptophyta</taxon>
        <taxon>Embryophyta</taxon>
        <taxon>Tracheophyta</taxon>
        <taxon>Spermatophyta</taxon>
        <taxon>Magnoliopsida</taxon>
        <taxon>Liliopsida</taxon>
        <taxon>Zingiberales</taxon>
        <taxon>Musaceae</taxon>
        <taxon>Ensete</taxon>
    </lineage>
</organism>
<sequence length="110" mass="11490">MRCSPVGFSNRGMLPMGEGLPIAGWLPMAKPPTGAQQGKGVADHGQVLCKGGWFQPRLRGQSLAKGSCPRHARKGLPPTASPAASRGDSVNRNGGRPLAGWLPTARGCHR</sequence>
<gene>
    <name evidence="2" type="ORF">B296_00016173</name>
</gene>
<evidence type="ECO:0000313" key="3">
    <source>
        <dbReference type="Proteomes" id="UP000287651"/>
    </source>
</evidence>
<comment type="caution">
    <text evidence="2">The sequence shown here is derived from an EMBL/GenBank/DDBJ whole genome shotgun (WGS) entry which is preliminary data.</text>
</comment>
<name>A0A427A9B4_ENSVE</name>
<evidence type="ECO:0000256" key="1">
    <source>
        <dbReference type="SAM" id="MobiDB-lite"/>
    </source>
</evidence>
<evidence type="ECO:0000313" key="2">
    <source>
        <dbReference type="EMBL" id="RRT72814.1"/>
    </source>
</evidence>
<dbReference type="EMBL" id="AMZH03003284">
    <property type="protein sequence ID" value="RRT72814.1"/>
    <property type="molecule type" value="Genomic_DNA"/>
</dbReference>
<reference evidence="2 3" key="1">
    <citation type="journal article" date="2014" name="Agronomy (Basel)">
        <title>A Draft Genome Sequence for Ensete ventricosum, the Drought-Tolerant Tree Against Hunger.</title>
        <authorList>
            <person name="Harrison J."/>
            <person name="Moore K.A."/>
            <person name="Paszkiewicz K."/>
            <person name="Jones T."/>
            <person name="Grant M."/>
            <person name="Ambacheew D."/>
            <person name="Muzemil S."/>
            <person name="Studholme D.J."/>
        </authorList>
    </citation>
    <scope>NUCLEOTIDE SEQUENCE [LARGE SCALE GENOMIC DNA]</scope>
</reference>
<dbReference type="AlphaFoldDB" id="A0A427A9B4"/>
<proteinExistence type="predicted"/>